<dbReference type="Gene3D" id="3.30.40.10">
    <property type="entry name" value="Zinc/RING finger domain, C3HC4 (zinc finger)"/>
    <property type="match status" value="1"/>
</dbReference>
<dbReference type="SUPFAM" id="SSF57850">
    <property type="entry name" value="RING/U-box"/>
    <property type="match status" value="1"/>
</dbReference>
<dbReference type="EMBL" id="CAMPGE010000619">
    <property type="protein sequence ID" value="CAI2359372.1"/>
    <property type="molecule type" value="Genomic_DNA"/>
</dbReference>
<gene>
    <name evidence="3" type="ORF">ECRASSUSDP1_LOCUS661</name>
</gene>
<evidence type="ECO:0000313" key="3">
    <source>
        <dbReference type="EMBL" id="CAI2359372.1"/>
    </source>
</evidence>
<name>A0AAD1X5D3_EUPCR</name>
<reference evidence="3" key="1">
    <citation type="submission" date="2023-07" db="EMBL/GenBank/DDBJ databases">
        <authorList>
            <consortium name="AG Swart"/>
            <person name="Singh M."/>
            <person name="Singh A."/>
            <person name="Seah K."/>
            <person name="Emmerich C."/>
        </authorList>
    </citation>
    <scope>NUCLEOTIDE SEQUENCE</scope>
    <source>
        <strain evidence="3">DP1</strain>
    </source>
</reference>
<dbReference type="AlphaFoldDB" id="A0AAD1X5D3"/>
<dbReference type="InterPro" id="IPR013083">
    <property type="entry name" value="Znf_RING/FYVE/PHD"/>
</dbReference>
<sequence>MNKKHLDADDTEDATWLAREIGKFNGNLDRGMAFLLGANFQKFGKKYGRDAYTQLATILERALSDIKLGKNQMNQVYKELYEQECLSDFLESTHFKEYKRDFIKRYETQKSKIISDDGENSTGMTKSLVQTPSEPSVLPTISERLPQNAVVDSNFYDKRKEANEVSTFQGNLNSNKDLNEEEPEHSEKVQKAFFRQREEQMPHPAENLEHSEGYVISYRNSVDSQEAPPLQVDSQMHQNLSGEQIGYKRKKTGEEHEAHIELQLQKEELAQKLLTQNHPPENPNYYQNDDPMESYQPVSDAEDPNQAGFDHQEFARNRAMKEQLRFEEQDRVNKDELDVHKRSNSEELAPLKKIITQSSNLPKGIHDIRHIPDANAQAQLLNEHNQELSDPGEAEIIEKAFREQKIAKEQQDAFERLQRKLEQERKDKEVADQIQIEERIKVQQYRAKSICEICNYCIGDSEVVELSCGDFFHPSCFKKYVKKCVNQNSYPINCPDSDCDEAIGYTVLKNYCTQKLYAKIERARMSEHCGSSKPNKEENQSSKRSRKDSRHHMEDRDSKNEGLFTNIGKYFKRS</sequence>
<feature type="compositionally biased region" description="Polar residues" evidence="2">
    <location>
        <begin position="166"/>
        <end position="176"/>
    </location>
</feature>
<keyword evidence="4" id="KW-1185">Reference proteome</keyword>
<feature type="coiled-coil region" evidence="1">
    <location>
        <begin position="407"/>
        <end position="434"/>
    </location>
</feature>
<accession>A0AAD1X5D3</accession>
<feature type="region of interest" description="Disordered" evidence="2">
    <location>
        <begin position="166"/>
        <end position="189"/>
    </location>
</feature>
<comment type="caution">
    <text evidence="3">The sequence shown here is derived from an EMBL/GenBank/DDBJ whole genome shotgun (WGS) entry which is preliminary data.</text>
</comment>
<feature type="region of interest" description="Disordered" evidence="2">
    <location>
        <begin position="527"/>
        <end position="574"/>
    </location>
</feature>
<feature type="compositionally biased region" description="Polar residues" evidence="2">
    <location>
        <begin position="120"/>
        <end position="134"/>
    </location>
</feature>
<feature type="compositionally biased region" description="Basic and acidic residues" evidence="2">
    <location>
        <begin position="551"/>
        <end position="560"/>
    </location>
</feature>
<keyword evidence="1" id="KW-0175">Coiled coil</keyword>
<dbReference type="Proteomes" id="UP001295684">
    <property type="component" value="Unassembled WGS sequence"/>
</dbReference>
<protein>
    <recommendedName>
        <fullName evidence="5">RING-type domain-containing protein</fullName>
    </recommendedName>
</protein>
<evidence type="ECO:0000256" key="2">
    <source>
        <dbReference type="SAM" id="MobiDB-lite"/>
    </source>
</evidence>
<organism evidence="3 4">
    <name type="scientific">Euplotes crassus</name>
    <dbReference type="NCBI Taxonomy" id="5936"/>
    <lineage>
        <taxon>Eukaryota</taxon>
        <taxon>Sar</taxon>
        <taxon>Alveolata</taxon>
        <taxon>Ciliophora</taxon>
        <taxon>Intramacronucleata</taxon>
        <taxon>Spirotrichea</taxon>
        <taxon>Hypotrichia</taxon>
        <taxon>Euplotida</taxon>
        <taxon>Euplotidae</taxon>
        <taxon>Moneuplotes</taxon>
    </lineage>
</organism>
<evidence type="ECO:0000313" key="4">
    <source>
        <dbReference type="Proteomes" id="UP001295684"/>
    </source>
</evidence>
<proteinExistence type="predicted"/>
<evidence type="ECO:0000256" key="1">
    <source>
        <dbReference type="SAM" id="Coils"/>
    </source>
</evidence>
<feature type="region of interest" description="Disordered" evidence="2">
    <location>
        <begin position="115"/>
        <end position="139"/>
    </location>
</feature>
<evidence type="ECO:0008006" key="5">
    <source>
        <dbReference type="Google" id="ProtNLM"/>
    </source>
</evidence>